<feature type="region of interest" description="Disordered" evidence="1">
    <location>
        <begin position="37"/>
        <end position="90"/>
    </location>
</feature>
<reference evidence="2" key="1">
    <citation type="submission" date="2019-05" db="EMBL/GenBank/DDBJ databases">
        <title>Metatranscriptomic reconstruction reveals RNA viruses with the potential to shape carbon cycling in soil.</title>
        <authorList>
            <person name="Starr E.P."/>
            <person name="Nuccio E."/>
            <person name="Pett-Ridge J."/>
            <person name="Banfield J.F."/>
            <person name="Firestone M.K."/>
        </authorList>
    </citation>
    <scope>NUCLEOTIDE SEQUENCE</scope>
    <source>
        <strain evidence="2">H1_Rhizo_Litter_1_scaffold_202</strain>
    </source>
</reference>
<feature type="compositionally biased region" description="Polar residues" evidence="1">
    <location>
        <begin position="62"/>
        <end position="71"/>
    </location>
</feature>
<dbReference type="PROSITE" id="PS51257">
    <property type="entry name" value="PROKAR_LIPOPROTEIN"/>
    <property type="match status" value="1"/>
</dbReference>
<protein>
    <recommendedName>
        <fullName evidence="3">Lipoprotein</fullName>
    </recommendedName>
</protein>
<gene>
    <name evidence="2" type="ORF">H1RhizoLitter1202_000003</name>
</gene>
<organism evidence="2">
    <name type="scientific">Leviviridae sp</name>
    <dbReference type="NCBI Taxonomy" id="2027243"/>
    <lineage>
        <taxon>Viruses</taxon>
        <taxon>Riboviria</taxon>
        <taxon>Orthornavirae</taxon>
        <taxon>Lenarviricota</taxon>
        <taxon>Leviviricetes</taxon>
        <taxon>Norzivirales</taxon>
        <taxon>Fiersviridae</taxon>
    </lineage>
</organism>
<evidence type="ECO:0000313" key="2">
    <source>
        <dbReference type="EMBL" id="QDH88289.1"/>
    </source>
</evidence>
<evidence type="ECO:0008006" key="3">
    <source>
        <dbReference type="Google" id="ProtNLM"/>
    </source>
</evidence>
<accession>A0A514D3Y3</accession>
<proteinExistence type="predicted"/>
<dbReference type="EMBL" id="MN033991">
    <property type="protein sequence ID" value="QDH88289.1"/>
    <property type="molecule type" value="Genomic_RNA"/>
</dbReference>
<feature type="compositionally biased region" description="Polar residues" evidence="1">
    <location>
        <begin position="37"/>
        <end position="50"/>
    </location>
</feature>
<name>A0A514D3Y3_9VIRU</name>
<sequence>MKSHGSYHLDLFIAATFRLCILFSLLAILAVMSACGTDSTGNPRSFSLNGRVSADTRPISASGDTSVTRSPLPQRGVDEKSDSSLSQPSR</sequence>
<evidence type="ECO:0000256" key="1">
    <source>
        <dbReference type="SAM" id="MobiDB-lite"/>
    </source>
</evidence>